<dbReference type="InterPro" id="IPR050887">
    <property type="entry name" value="Beta-mannosidase_GH2"/>
</dbReference>
<evidence type="ECO:0000256" key="1">
    <source>
        <dbReference type="ARBA" id="ARBA00000829"/>
    </source>
</evidence>
<evidence type="ECO:0000256" key="12">
    <source>
        <dbReference type="ARBA" id="ARBA00023157"/>
    </source>
</evidence>
<evidence type="ECO:0000256" key="6">
    <source>
        <dbReference type="ARBA" id="ARBA00011738"/>
    </source>
</evidence>
<feature type="domain" description="Glycoside hydrolase family 2 catalytic" evidence="20">
    <location>
        <begin position="378"/>
        <end position="439"/>
    </location>
</feature>
<dbReference type="Gene3D" id="2.60.40.10">
    <property type="entry name" value="Immunoglobulins"/>
    <property type="match status" value="2"/>
</dbReference>
<dbReference type="InterPro" id="IPR006103">
    <property type="entry name" value="Glyco_hydro_2_cat"/>
</dbReference>
<evidence type="ECO:0000256" key="10">
    <source>
        <dbReference type="ARBA" id="ARBA00022729"/>
    </source>
</evidence>
<dbReference type="Proteomes" id="UP000014155">
    <property type="component" value="Unassembled WGS sequence"/>
</dbReference>
<evidence type="ECO:0000256" key="15">
    <source>
        <dbReference type="ARBA" id="ARBA00032581"/>
    </source>
</evidence>
<dbReference type="EC" id="3.2.1.25" evidence="7"/>
<keyword evidence="13" id="KW-0325">Glycoprotein</keyword>
<dbReference type="Pfam" id="PF17753">
    <property type="entry name" value="Ig_mannosidase"/>
    <property type="match status" value="1"/>
</dbReference>
<dbReference type="STRING" id="1195236.CTER_4237"/>
<dbReference type="InterPro" id="IPR041447">
    <property type="entry name" value="Mannosidase_ig"/>
</dbReference>
<evidence type="ECO:0000259" key="20">
    <source>
        <dbReference type="Pfam" id="PF02836"/>
    </source>
</evidence>
<evidence type="ECO:0000256" key="9">
    <source>
        <dbReference type="ARBA" id="ARBA00022525"/>
    </source>
</evidence>
<gene>
    <name evidence="24" type="ORF">CTER_4237</name>
</gene>
<evidence type="ECO:0000313" key="24">
    <source>
        <dbReference type="EMBL" id="EMS70045.1"/>
    </source>
</evidence>
<evidence type="ECO:0000256" key="4">
    <source>
        <dbReference type="ARBA" id="ARBA00004740"/>
    </source>
</evidence>
<dbReference type="InterPro" id="IPR008979">
    <property type="entry name" value="Galactose-bd-like_sf"/>
</dbReference>
<comment type="function">
    <text evidence="2">Exoglycosidase that cleaves the single beta-linked mannose residue from the non-reducing end of all N-linked glycoprotein oligosaccharides.</text>
</comment>
<dbReference type="InterPro" id="IPR013783">
    <property type="entry name" value="Ig-like_fold"/>
</dbReference>
<dbReference type="InterPro" id="IPR006102">
    <property type="entry name" value="Ig-like_GH2"/>
</dbReference>
<keyword evidence="9" id="KW-0964">Secreted</keyword>
<dbReference type="Gene3D" id="2.60.120.260">
    <property type="entry name" value="Galactose-binding domain-like"/>
    <property type="match status" value="1"/>
</dbReference>
<dbReference type="SUPFAM" id="SSF51445">
    <property type="entry name" value="(Trans)glycosidases"/>
    <property type="match status" value="1"/>
</dbReference>
<comment type="subunit">
    <text evidence="6">Homodimer.</text>
</comment>
<reference evidence="24 25" key="1">
    <citation type="journal article" date="2013" name="Genome Announc.">
        <title>Draft Genome Sequence of the Cellulolytic, Mesophilic, Anaerobic Bacterium Clostridium termitidis Strain CT1112 (DSM 5398).</title>
        <authorList>
            <person name="Lal S."/>
            <person name="Ramachandran U."/>
            <person name="Zhang X."/>
            <person name="Munir R."/>
            <person name="Sparling R."/>
            <person name="Levin D.B."/>
        </authorList>
    </citation>
    <scope>NUCLEOTIDE SEQUENCE [LARGE SCALE GENOMIC DNA]</scope>
    <source>
        <strain evidence="24 25">CT1112</strain>
    </source>
</reference>
<accession>S0FFX1</accession>
<dbReference type="Pfam" id="PF00703">
    <property type="entry name" value="Glyco_hydro_2"/>
    <property type="match status" value="1"/>
</dbReference>
<evidence type="ECO:0000259" key="23">
    <source>
        <dbReference type="Pfam" id="PF22666"/>
    </source>
</evidence>
<comment type="caution">
    <text evidence="24">The sequence shown here is derived from an EMBL/GenBank/DDBJ whole genome shotgun (WGS) entry which is preliminary data.</text>
</comment>
<dbReference type="GO" id="GO:0006516">
    <property type="term" value="P:glycoprotein catabolic process"/>
    <property type="evidence" value="ECO:0007669"/>
    <property type="project" value="TreeGrafter"/>
</dbReference>
<dbReference type="eggNOG" id="COG3250">
    <property type="taxonomic scope" value="Bacteria"/>
</dbReference>
<evidence type="ECO:0000256" key="14">
    <source>
        <dbReference type="ARBA" id="ARBA00023295"/>
    </source>
</evidence>
<dbReference type="SUPFAM" id="SSF49303">
    <property type="entry name" value="beta-Galactosidase/glucuronidase domain"/>
    <property type="match status" value="2"/>
</dbReference>
<feature type="domain" description="Mannosidase Ig/CBM-like" evidence="22">
    <location>
        <begin position="660"/>
        <end position="741"/>
    </location>
</feature>
<name>S0FFX1_RUMCE</name>
<comment type="subcellular location">
    <subcellularLocation>
        <location evidence="3">Secreted</location>
    </subcellularLocation>
</comment>
<dbReference type="RefSeq" id="WP_004629091.1">
    <property type="nucleotide sequence ID" value="NZ_AORV01000060.1"/>
</dbReference>
<dbReference type="GO" id="GO:0005576">
    <property type="term" value="C:extracellular region"/>
    <property type="evidence" value="ECO:0007669"/>
    <property type="project" value="UniProtKB-SubCell"/>
</dbReference>
<dbReference type="Pfam" id="PF22666">
    <property type="entry name" value="Glyco_hydro_2_N2"/>
    <property type="match status" value="1"/>
</dbReference>
<protein>
    <recommendedName>
        <fullName evidence="8">Beta-mannosidase</fullName>
        <ecNumber evidence="7">3.2.1.25</ecNumber>
    </recommendedName>
    <alternativeName>
        <fullName evidence="17">Beta-mannosidase B</fullName>
    </alternativeName>
    <alternativeName>
        <fullName evidence="15">Lysosomal beta A mannosidase</fullName>
    </alternativeName>
    <alternativeName>
        <fullName evidence="18">Mannanase B</fullName>
    </alternativeName>
</protein>
<evidence type="ECO:0000256" key="18">
    <source>
        <dbReference type="ARBA" id="ARBA00041614"/>
    </source>
</evidence>
<dbReference type="InterPro" id="IPR036156">
    <property type="entry name" value="Beta-gal/glucu_dom_sf"/>
</dbReference>
<comment type="pathway">
    <text evidence="4">Glycan metabolism; N-glycan degradation.</text>
</comment>
<evidence type="ECO:0000259" key="22">
    <source>
        <dbReference type="Pfam" id="PF17786"/>
    </source>
</evidence>
<dbReference type="Pfam" id="PF17786">
    <property type="entry name" value="Mannosidase_ig"/>
    <property type="match status" value="1"/>
</dbReference>
<dbReference type="PANTHER" id="PTHR43730">
    <property type="entry name" value="BETA-MANNOSIDASE"/>
    <property type="match status" value="1"/>
</dbReference>
<dbReference type="Pfam" id="PF02836">
    <property type="entry name" value="Glyco_hydro_2_C"/>
    <property type="match status" value="1"/>
</dbReference>
<evidence type="ECO:0000259" key="21">
    <source>
        <dbReference type="Pfam" id="PF17753"/>
    </source>
</evidence>
<evidence type="ECO:0000256" key="16">
    <source>
        <dbReference type="ARBA" id="ARBA00038429"/>
    </source>
</evidence>
<dbReference type="PANTHER" id="PTHR43730:SF1">
    <property type="entry name" value="BETA-MANNOSIDASE"/>
    <property type="match status" value="1"/>
</dbReference>
<dbReference type="InterPro" id="IPR017853">
    <property type="entry name" value="GH"/>
</dbReference>
<dbReference type="GO" id="GO:0004567">
    <property type="term" value="F:beta-mannosidase activity"/>
    <property type="evidence" value="ECO:0007669"/>
    <property type="project" value="UniProtKB-EC"/>
</dbReference>
<keyword evidence="11" id="KW-0378">Hydrolase</keyword>
<comment type="subunit">
    <text evidence="5">Monomer.</text>
</comment>
<evidence type="ECO:0000256" key="3">
    <source>
        <dbReference type="ARBA" id="ARBA00004613"/>
    </source>
</evidence>
<sequence length="834" mass="95607">MKRINLNENWKLKRLEESQQNSRFNIDRLDEILTDGSLPRDCVLQLKTIPCQVHDALIERGIIENPNIKGRNNDCWIGESDWIYVCDFSLDEWQGEWTLRFGGLDTFADIYLNGRLIAQHNDAFLPCIITKLDNLRLQNTLVLHFKSARKIVNSISSPEKYQGKVPAISMARVFRSGFHEYCGPIPELIRVGIYGHVTLEQSGIFGIEELETEVVLSEDLMRGTVSLQGTYAGNGKDLRIVASLKDDEGNIAAVCEQRGFSQDMVLHVENPRLWWPRTHGAANLYTLEVSAFCGDSCQDVVRRTIGFRRIDKVGDFDFILNGRPLKLWGANLTHMDTVSGCYNALRTGELLELAELGNFNCLRVWGEGEILADEFYEQCDLRGILLWQDFYLCYSMYSEEQEFLELCRREAESLVSRLKHHPSVLLWCGGNEMLLSRDYDHPGEYCWGEKIFGKIFPSVCAKLDPGRYYHESSPAGGLFANDPREGDTHGYTHLWYVPGSYYPVFLSENCRVSAPPLRTMQIMMTPGELWPEGYTNIMTKKQRLCWPETWNQHNTNNGAVKVGPVENYLDAEDPASLIYRLGAAHANYIKRDVERFRRGKPVSQAEGPRLTKGHLLWKFNNNSNIISYGIVDYFNEPGMAYYALRNAYSPLLVSFSIEDEIHVWLTNDTQEHYSGSVVVKLFNLPENKFTEEMEFLFSVQPDQSIPVGNLNGFLQFRREHVLVAYVFDRADKMLARNVDYVDIERHLIFPEDASIELDINDGDLILACNKFARSVELIGDEDGDRFGWMFEDNYFDLVPGEIKRVKILGRHKKGTIHAKPYYSKTESSICFGKI</sequence>
<dbReference type="GO" id="GO:0005975">
    <property type="term" value="P:carbohydrate metabolic process"/>
    <property type="evidence" value="ECO:0007669"/>
    <property type="project" value="InterPro"/>
</dbReference>
<keyword evidence="25" id="KW-1185">Reference proteome</keyword>
<evidence type="ECO:0000256" key="5">
    <source>
        <dbReference type="ARBA" id="ARBA00011245"/>
    </source>
</evidence>
<feature type="domain" description="Beta-mannosidase-like galactose-binding" evidence="23">
    <location>
        <begin position="43"/>
        <end position="160"/>
    </location>
</feature>
<dbReference type="PATRIC" id="fig|1195236.3.peg.4412"/>
<dbReference type="Gene3D" id="3.20.20.80">
    <property type="entry name" value="Glycosidases"/>
    <property type="match status" value="1"/>
</dbReference>
<dbReference type="EMBL" id="AORV01000060">
    <property type="protein sequence ID" value="EMS70045.1"/>
    <property type="molecule type" value="Genomic_DNA"/>
</dbReference>
<evidence type="ECO:0000259" key="19">
    <source>
        <dbReference type="Pfam" id="PF00703"/>
    </source>
</evidence>
<evidence type="ECO:0000313" key="25">
    <source>
        <dbReference type="Proteomes" id="UP000014155"/>
    </source>
</evidence>
<evidence type="ECO:0000256" key="7">
    <source>
        <dbReference type="ARBA" id="ARBA00012754"/>
    </source>
</evidence>
<keyword evidence="10" id="KW-0732">Signal</keyword>
<dbReference type="InterPro" id="IPR041625">
    <property type="entry name" value="Beta-mannosidase_Ig"/>
</dbReference>
<evidence type="ECO:0000256" key="2">
    <source>
        <dbReference type="ARBA" id="ARBA00003150"/>
    </source>
</evidence>
<dbReference type="InterPro" id="IPR054593">
    <property type="entry name" value="Beta-mannosidase-like_N2"/>
</dbReference>
<organism evidence="24 25">
    <name type="scientific">Ruminiclostridium cellobioparum subsp. termitidis CT1112</name>
    <dbReference type="NCBI Taxonomy" id="1195236"/>
    <lineage>
        <taxon>Bacteria</taxon>
        <taxon>Bacillati</taxon>
        <taxon>Bacillota</taxon>
        <taxon>Clostridia</taxon>
        <taxon>Eubacteriales</taxon>
        <taxon>Oscillospiraceae</taxon>
        <taxon>Ruminiclostridium</taxon>
    </lineage>
</organism>
<evidence type="ECO:0000256" key="17">
    <source>
        <dbReference type="ARBA" id="ARBA00041069"/>
    </source>
</evidence>
<proteinExistence type="inferred from homology"/>
<evidence type="ECO:0000256" key="11">
    <source>
        <dbReference type="ARBA" id="ARBA00022801"/>
    </source>
</evidence>
<keyword evidence="12" id="KW-1015">Disulfide bond</keyword>
<feature type="domain" description="Beta-mannosidase Ig-fold" evidence="21">
    <location>
        <begin position="762"/>
        <end position="809"/>
    </location>
</feature>
<feature type="domain" description="Glycoside hydrolase family 2 immunoglobulin-like beta-sandwich" evidence="19">
    <location>
        <begin position="207"/>
        <end position="308"/>
    </location>
</feature>
<evidence type="ECO:0000256" key="13">
    <source>
        <dbReference type="ARBA" id="ARBA00023180"/>
    </source>
</evidence>
<dbReference type="AlphaFoldDB" id="S0FFX1"/>
<comment type="catalytic activity">
    <reaction evidence="1">
        <text>Hydrolysis of terminal, non-reducing beta-D-mannose residues in beta-D-mannosides.</text>
        <dbReference type="EC" id="3.2.1.25"/>
    </reaction>
</comment>
<comment type="similarity">
    <text evidence="16">Belongs to the glycosyl hydrolase 2 family. Beta-mannosidase B subfamily.</text>
</comment>
<dbReference type="SUPFAM" id="SSF49785">
    <property type="entry name" value="Galactose-binding domain-like"/>
    <property type="match status" value="1"/>
</dbReference>
<evidence type="ECO:0000256" key="8">
    <source>
        <dbReference type="ARBA" id="ARBA00015707"/>
    </source>
</evidence>
<keyword evidence="14" id="KW-0326">Glycosidase</keyword>